<accession>A0A9X1Y7Q6</accession>
<dbReference type="PANTHER" id="PTHR15032:SF4">
    <property type="entry name" value="N-ACYL-PHOSPHATIDYLETHANOLAMINE-HYDROLYZING PHOSPHOLIPASE D"/>
    <property type="match status" value="1"/>
</dbReference>
<name>A0A9X1Y7Q6_9PROT</name>
<dbReference type="SUPFAM" id="SSF56281">
    <property type="entry name" value="Metallo-hydrolase/oxidoreductase"/>
    <property type="match status" value="1"/>
</dbReference>
<organism evidence="2 3">
    <name type="scientific">Roseomonas acroporae</name>
    <dbReference type="NCBI Taxonomy" id="2937791"/>
    <lineage>
        <taxon>Bacteria</taxon>
        <taxon>Pseudomonadati</taxon>
        <taxon>Pseudomonadota</taxon>
        <taxon>Alphaproteobacteria</taxon>
        <taxon>Acetobacterales</taxon>
        <taxon>Roseomonadaceae</taxon>
        <taxon>Roseomonas</taxon>
    </lineage>
</organism>
<dbReference type="AlphaFoldDB" id="A0A9X1Y7Q6"/>
<feature type="domain" description="Metallo-beta-lactamase" evidence="1">
    <location>
        <begin position="106"/>
        <end position="302"/>
    </location>
</feature>
<gene>
    <name evidence="2" type="ORF">M0638_05160</name>
</gene>
<dbReference type="GO" id="GO:0005737">
    <property type="term" value="C:cytoplasm"/>
    <property type="evidence" value="ECO:0007669"/>
    <property type="project" value="TreeGrafter"/>
</dbReference>
<sequence length="352" mass="37715">MPAPAAPDAPGPATPLLDALAARLGHRPGAQRRDGRFLNPDGTPAGRSLAEVWRLMREGGGTPWPERVEDPPFPPPPATVPPGHAAVTFIGHVTFLIRLPDGFTCLTDPMFSERASPFRRHGPRRHRAPGLALEALPRIDAVLLSHNHYDHMDLPSLRRLHARDRPLLVTGLGNGAYLARKGVPGAVELDWWRSAPLPGGHVATYLPMRHASARGLGDRNRMLWGGFALSTAGGGRLLFTGDTAHGAHLAEIGEALGPFGLALLPIGAYEPRWFMDAVHVDPEESVAAFQAVRARTALAMHFGTFRLTREPIDEPARRLAAARQAAGLPEAAFLVPGVGQTVIRDLAAGEPA</sequence>
<evidence type="ECO:0000313" key="2">
    <source>
        <dbReference type="EMBL" id="MCK8783770.1"/>
    </source>
</evidence>
<evidence type="ECO:0000313" key="3">
    <source>
        <dbReference type="Proteomes" id="UP001139516"/>
    </source>
</evidence>
<dbReference type="RefSeq" id="WP_248665894.1">
    <property type="nucleotide sequence ID" value="NZ_JALPRX010000017.1"/>
</dbReference>
<evidence type="ECO:0000259" key="1">
    <source>
        <dbReference type="Pfam" id="PF12706"/>
    </source>
</evidence>
<dbReference type="Pfam" id="PF12706">
    <property type="entry name" value="Lactamase_B_2"/>
    <property type="match status" value="1"/>
</dbReference>
<dbReference type="Proteomes" id="UP001139516">
    <property type="component" value="Unassembled WGS sequence"/>
</dbReference>
<dbReference type="InterPro" id="IPR036866">
    <property type="entry name" value="RibonucZ/Hydroxyglut_hydro"/>
</dbReference>
<comment type="caution">
    <text evidence="2">The sequence shown here is derived from an EMBL/GenBank/DDBJ whole genome shotgun (WGS) entry which is preliminary data.</text>
</comment>
<dbReference type="Gene3D" id="3.60.15.10">
    <property type="entry name" value="Ribonuclease Z/Hydroxyacylglutathione hydrolase-like"/>
    <property type="match status" value="1"/>
</dbReference>
<reference evidence="2" key="1">
    <citation type="submission" date="2022-04" db="EMBL/GenBank/DDBJ databases">
        <title>Roseomonas acroporae sp. nov., isolated from coral Acropora digitifera.</title>
        <authorList>
            <person name="Sun H."/>
        </authorList>
    </citation>
    <scope>NUCLEOTIDE SEQUENCE</scope>
    <source>
        <strain evidence="2">NAR14</strain>
    </source>
</reference>
<protein>
    <submittedName>
        <fullName evidence="2">MBL fold metallo-hydrolase</fullName>
    </submittedName>
</protein>
<keyword evidence="3" id="KW-1185">Reference proteome</keyword>
<dbReference type="EMBL" id="JALPRX010000017">
    <property type="protein sequence ID" value="MCK8783770.1"/>
    <property type="molecule type" value="Genomic_DNA"/>
</dbReference>
<dbReference type="InterPro" id="IPR001279">
    <property type="entry name" value="Metallo-B-lactamas"/>
</dbReference>
<dbReference type="PANTHER" id="PTHR15032">
    <property type="entry name" value="N-ACYL-PHOSPHATIDYLETHANOLAMINE-HYDROLYZING PHOSPHOLIPASE D"/>
    <property type="match status" value="1"/>
</dbReference>
<proteinExistence type="predicted"/>